<dbReference type="GO" id="GO:0016925">
    <property type="term" value="P:protein sumoylation"/>
    <property type="evidence" value="ECO:0007669"/>
    <property type="project" value="TreeGrafter"/>
</dbReference>
<keyword evidence="1 4" id="KW-0479">Metal-binding</keyword>
<feature type="domain" description="RING-type" evidence="7">
    <location>
        <begin position="6"/>
        <end position="47"/>
    </location>
</feature>
<feature type="compositionally biased region" description="Polar residues" evidence="6">
    <location>
        <begin position="316"/>
        <end position="334"/>
    </location>
</feature>
<dbReference type="PANTHER" id="PTHR22663">
    <property type="entry name" value="RING FINGER PROTEIN NARYA-RELATED"/>
    <property type="match status" value="1"/>
</dbReference>
<evidence type="ECO:0000256" key="3">
    <source>
        <dbReference type="ARBA" id="ARBA00023254"/>
    </source>
</evidence>
<evidence type="ECO:0000256" key="6">
    <source>
        <dbReference type="SAM" id="MobiDB-lite"/>
    </source>
</evidence>
<accession>A0A914P1M8</accession>
<evidence type="ECO:0000256" key="1">
    <source>
        <dbReference type="ARBA" id="ARBA00022771"/>
    </source>
</evidence>
<protein>
    <submittedName>
        <fullName evidence="9">RING-type domain-containing protein</fullName>
    </submittedName>
</protein>
<dbReference type="GO" id="GO:0019789">
    <property type="term" value="F:SUMO transferase activity"/>
    <property type="evidence" value="ECO:0007669"/>
    <property type="project" value="InterPro"/>
</dbReference>
<keyword evidence="1 4" id="KW-0863">Zinc-finger</keyword>
<evidence type="ECO:0000259" key="7">
    <source>
        <dbReference type="PROSITE" id="PS50089"/>
    </source>
</evidence>
<keyword evidence="5" id="KW-0175">Coiled coil</keyword>
<evidence type="ECO:0000313" key="9">
    <source>
        <dbReference type="WBParaSite" id="PDA_v2.g11119.t1"/>
    </source>
</evidence>
<dbReference type="InterPro" id="IPR042123">
    <property type="entry name" value="Zip3/RNF212-like"/>
</dbReference>
<keyword evidence="3" id="KW-0469">Meiosis</keyword>
<dbReference type="PANTHER" id="PTHR22663:SF17">
    <property type="entry name" value="RING FINGER PROTEIN NARYA-RELATED"/>
    <property type="match status" value="1"/>
</dbReference>
<feature type="compositionally biased region" description="Low complexity" evidence="6">
    <location>
        <begin position="142"/>
        <end position="153"/>
    </location>
</feature>
<dbReference type="WBParaSite" id="PDA_v2.g11119.t1">
    <property type="protein sequence ID" value="PDA_v2.g11119.t1"/>
    <property type="gene ID" value="PDA_v2.g11119"/>
</dbReference>
<dbReference type="GO" id="GO:0000795">
    <property type="term" value="C:synaptonemal complex"/>
    <property type="evidence" value="ECO:0007669"/>
    <property type="project" value="InterPro"/>
</dbReference>
<dbReference type="SUPFAM" id="SSF57850">
    <property type="entry name" value="RING/U-box"/>
    <property type="match status" value="1"/>
</dbReference>
<dbReference type="PROSITE" id="PS50089">
    <property type="entry name" value="ZF_RING_2"/>
    <property type="match status" value="1"/>
</dbReference>
<dbReference type="Pfam" id="PF14634">
    <property type="entry name" value="zf-RING_5"/>
    <property type="match status" value="1"/>
</dbReference>
<evidence type="ECO:0000256" key="4">
    <source>
        <dbReference type="PROSITE-ProRule" id="PRU00175"/>
    </source>
</evidence>
<proteinExistence type="predicted"/>
<feature type="compositionally biased region" description="Polar residues" evidence="6">
    <location>
        <begin position="186"/>
        <end position="245"/>
    </location>
</feature>
<organism evidence="8 9">
    <name type="scientific">Panagrolaimus davidi</name>
    <dbReference type="NCBI Taxonomy" id="227884"/>
    <lineage>
        <taxon>Eukaryota</taxon>
        <taxon>Metazoa</taxon>
        <taxon>Ecdysozoa</taxon>
        <taxon>Nematoda</taxon>
        <taxon>Chromadorea</taxon>
        <taxon>Rhabditida</taxon>
        <taxon>Tylenchina</taxon>
        <taxon>Panagrolaimomorpha</taxon>
        <taxon>Panagrolaimoidea</taxon>
        <taxon>Panagrolaimidae</taxon>
        <taxon>Panagrolaimus</taxon>
    </lineage>
</organism>
<evidence type="ECO:0000256" key="2">
    <source>
        <dbReference type="ARBA" id="ARBA00022833"/>
    </source>
</evidence>
<sequence>MSWVHCNKCFEEPDATKSTRKFFLTSCSHISCLQCQESSRNQCPTCEREGIKSIPIDSSMNKQYRLFFMDVAGIITTKLDEMERIRRFQDSQIQNLVKGTLKFQDVVRKYQATLKKYEEEHKRINKENRDLHFALQKASSSAPYTSTLSSASSDRQRSRSSAPLLESNQRPDLRATLNAADRQRTNLRSSNTASRLDGPTLSSASIDEQRSRSFNTAPTYESNLHGTLNSTDQQRTYSRSSNTASRLDGNPQLRAAVIASTDRQRSRTFVSNPKHDLRATLNAVADQQRIYSRSSNTAPRLDGNNIPRPEFRATFSAKNDQQQRTRSKSPNNGIYMQGTLKKGSILPVSNY</sequence>
<dbReference type="GO" id="GO:0007131">
    <property type="term" value="P:reciprocal meiotic recombination"/>
    <property type="evidence" value="ECO:0007669"/>
    <property type="project" value="InterPro"/>
</dbReference>
<evidence type="ECO:0000313" key="8">
    <source>
        <dbReference type="Proteomes" id="UP000887578"/>
    </source>
</evidence>
<evidence type="ECO:0000256" key="5">
    <source>
        <dbReference type="SAM" id="Coils"/>
    </source>
</evidence>
<dbReference type="AlphaFoldDB" id="A0A914P1M8"/>
<keyword evidence="2" id="KW-0862">Zinc</keyword>
<dbReference type="InterPro" id="IPR001841">
    <property type="entry name" value="Znf_RING"/>
</dbReference>
<feature type="region of interest" description="Disordered" evidence="6">
    <location>
        <begin position="316"/>
        <end position="337"/>
    </location>
</feature>
<dbReference type="Proteomes" id="UP000887578">
    <property type="component" value="Unplaced"/>
</dbReference>
<name>A0A914P1M8_9BILA</name>
<dbReference type="GO" id="GO:0008270">
    <property type="term" value="F:zinc ion binding"/>
    <property type="evidence" value="ECO:0007669"/>
    <property type="project" value="UniProtKB-KW"/>
</dbReference>
<keyword evidence="8" id="KW-1185">Reference proteome</keyword>
<dbReference type="GO" id="GO:0007129">
    <property type="term" value="P:homologous chromosome pairing at meiosis"/>
    <property type="evidence" value="ECO:0007669"/>
    <property type="project" value="TreeGrafter"/>
</dbReference>
<feature type="region of interest" description="Disordered" evidence="6">
    <location>
        <begin position="142"/>
        <end position="250"/>
    </location>
</feature>
<feature type="coiled-coil region" evidence="5">
    <location>
        <begin position="107"/>
        <end position="134"/>
    </location>
</feature>
<reference evidence="9" key="1">
    <citation type="submission" date="2022-11" db="UniProtKB">
        <authorList>
            <consortium name="WormBaseParasite"/>
        </authorList>
    </citation>
    <scope>IDENTIFICATION</scope>
</reference>